<accession>A0ABT9P6H5</accession>
<protein>
    <submittedName>
        <fullName evidence="3">Membrane protein</fullName>
    </submittedName>
</protein>
<feature type="transmembrane region" description="Helical" evidence="2">
    <location>
        <begin position="256"/>
        <end position="272"/>
    </location>
</feature>
<dbReference type="PANTHER" id="PTHR39419:SF1">
    <property type="entry name" value="SLL0814 PROTEIN"/>
    <property type="match status" value="1"/>
</dbReference>
<feature type="transmembrane region" description="Helical" evidence="2">
    <location>
        <begin position="79"/>
        <end position="102"/>
    </location>
</feature>
<dbReference type="Proteomes" id="UP001235712">
    <property type="component" value="Unassembled WGS sequence"/>
</dbReference>
<evidence type="ECO:0000256" key="1">
    <source>
        <dbReference type="SAM" id="MobiDB-lite"/>
    </source>
</evidence>
<keyword evidence="2" id="KW-0472">Membrane</keyword>
<dbReference type="Pfam" id="PF04240">
    <property type="entry name" value="Caroten_synth"/>
    <property type="match status" value="1"/>
</dbReference>
<dbReference type="RefSeq" id="WP_307245307.1">
    <property type="nucleotide sequence ID" value="NZ_JAUSQZ010000001.1"/>
</dbReference>
<evidence type="ECO:0000256" key="2">
    <source>
        <dbReference type="SAM" id="Phobius"/>
    </source>
</evidence>
<organism evidence="3 4">
    <name type="scientific">Kineosporia succinea</name>
    <dbReference type="NCBI Taxonomy" id="84632"/>
    <lineage>
        <taxon>Bacteria</taxon>
        <taxon>Bacillati</taxon>
        <taxon>Actinomycetota</taxon>
        <taxon>Actinomycetes</taxon>
        <taxon>Kineosporiales</taxon>
        <taxon>Kineosporiaceae</taxon>
        <taxon>Kineosporia</taxon>
    </lineage>
</organism>
<evidence type="ECO:0000313" key="4">
    <source>
        <dbReference type="Proteomes" id="UP001235712"/>
    </source>
</evidence>
<name>A0ABT9P6H5_9ACTN</name>
<dbReference type="EMBL" id="JAUSQZ010000001">
    <property type="protein sequence ID" value="MDP9828281.1"/>
    <property type="molecule type" value="Genomic_DNA"/>
</dbReference>
<feature type="transmembrane region" description="Helical" evidence="2">
    <location>
        <begin position="230"/>
        <end position="250"/>
    </location>
</feature>
<keyword evidence="4" id="KW-1185">Reference proteome</keyword>
<proteinExistence type="predicted"/>
<feature type="transmembrane region" description="Helical" evidence="2">
    <location>
        <begin position="200"/>
        <end position="218"/>
    </location>
</feature>
<dbReference type="PANTHER" id="PTHR39419">
    <property type="entry name" value="SLL0814 PROTEIN"/>
    <property type="match status" value="1"/>
</dbReference>
<feature type="transmembrane region" description="Helical" evidence="2">
    <location>
        <begin position="52"/>
        <end position="72"/>
    </location>
</feature>
<sequence>MQPTAPGVREPDPTALPDEPAERVRRGLVVGLIIAGVLTQISYPLLSGAPLRAVTVISVLLLTSAGLLHAALRWSAGHAALLLAVAGGIGLAAEAVGVATGYPFGDYLYTGRLGLQVVSVPVLVPIAWTMIAYPALLLGRRLAARPDGSTSRARTVLLGGFTLAAWDLYLDPQMIAQDAWRFADPHPALPGVPGIPLTNYAGWLLVALVIVAALDLALPARPRHRPAWEWPAASVLAWTWLGSAVANLFFFGRPWVALYGGLVMGLTVLPYLRRLVSEARAEARAVRPARAAEARTGAEHGTTARNGDEQ</sequence>
<dbReference type="InterPro" id="IPR007354">
    <property type="entry name" value="CruF-like"/>
</dbReference>
<feature type="region of interest" description="Disordered" evidence="1">
    <location>
        <begin position="290"/>
        <end position="310"/>
    </location>
</feature>
<feature type="region of interest" description="Disordered" evidence="1">
    <location>
        <begin position="1"/>
        <end position="20"/>
    </location>
</feature>
<feature type="transmembrane region" description="Helical" evidence="2">
    <location>
        <begin position="122"/>
        <end position="139"/>
    </location>
</feature>
<comment type="caution">
    <text evidence="3">The sequence shown here is derived from an EMBL/GenBank/DDBJ whole genome shotgun (WGS) entry which is preliminary data.</text>
</comment>
<keyword evidence="2" id="KW-0812">Transmembrane</keyword>
<reference evidence="3 4" key="1">
    <citation type="submission" date="2023-07" db="EMBL/GenBank/DDBJ databases">
        <title>Sequencing the genomes of 1000 actinobacteria strains.</title>
        <authorList>
            <person name="Klenk H.-P."/>
        </authorList>
    </citation>
    <scope>NUCLEOTIDE SEQUENCE [LARGE SCALE GENOMIC DNA]</scope>
    <source>
        <strain evidence="3 4">DSM 44388</strain>
    </source>
</reference>
<feature type="transmembrane region" description="Helical" evidence="2">
    <location>
        <begin position="27"/>
        <end position="46"/>
    </location>
</feature>
<gene>
    <name evidence="3" type="ORF">J2S57_004030</name>
</gene>
<evidence type="ECO:0000313" key="3">
    <source>
        <dbReference type="EMBL" id="MDP9828281.1"/>
    </source>
</evidence>
<feature type="transmembrane region" description="Helical" evidence="2">
    <location>
        <begin position="151"/>
        <end position="170"/>
    </location>
</feature>
<keyword evidence="2" id="KW-1133">Transmembrane helix</keyword>